<protein>
    <submittedName>
        <fullName evidence="1">Uncharacterized protein</fullName>
    </submittedName>
</protein>
<name>A0ABY4VFJ7_9GAMM</name>
<reference evidence="1" key="1">
    <citation type="submission" date="2022-02" db="EMBL/GenBank/DDBJ databases">
        <title>Coral-associated bacteria.</title>
        <authorList>
            <person name="Tang K."/>
            <person name="Wang X."/>
        </authorList>
    </citation>
    <scope>NUCLEOTIDE SEQUENCE</scope>
    <source>
        <strain evidence="1">SCSIO 43006</strain>
    </source>
</reference>
<dbReference type="Proteomes" id="UP001055658">
    <property type="component" value="Chromosome"/>
</dbReference>
<gene>
    <name evidence="1" type="ORF">MJO52_06460</name>
</gene>
<evidence type="ECO:0000313" key="2">
    <source>
        <dbReference type="Proteomes" id="UP001055658"/>
    </source>
</evidence>
<organism evidence="1 2">
    <name type="scientific">Microbulbifer variabilis</name>
    <dbReference type="NCBI Taxonomy" id="266805"/>
    <lineage>
        <taxon>Bacteria</taxon>
        <taxon>Pseudomonadati</taxon>
        <taxon>Pseudomonadota</taxon>
        <taxon>Gammaproteobacteria</taxon>
        <taxon>Cellvibrionales</taxon>
        <taxon>Microbulbiferaceae</taxon>
        <taxon>Microbulbifer</taxon>
    </lineage>
</organism>
<evidence type="ECO:0000313" key="1">
    <source>
        <dbReference type="EMBL" id="USD22775.1"/>
    </source>
</evidence>
<dbReference type="EMBL" id="CP092418">
    <property type="protein sequence ID" value="USD22775.1"/>
    <property type="molecule type" value="Genomic_DNA"/>
</dbReference>
<proteinExistence type="predicted"/>
<dbReference type="RefSeq" id="WP_252085128.1">
    <property type="nucleotide sequence ID" value="NZ_CP092418.1"/>
</dbReference>
<accession>A0ABY4VFJ7</accession>
<sequence>MSKTTNYEVVPSPLLKRTYVFDWCEESQATLGVFGEQCFGIYRPPLYSYPTGTGFLVIYPLLLSHNEIAAGPLGLPVIPLGANDDLDSLKQKLYFRFRTYSESEKFKIEPRRLIVLNQAEKICAISKESEDKIGFVYTCTLDFHSANLEELRVSLELNDNSKIEISYKLSEFTSYRPVVAPNGPARDVEPFILIEGKDA</sequence>
<keyword evidence="2" id="KW-1185">Reference proteome</keyword>